<name>A0AA37SW87_9ALTE</name>
<dbReference type="GO" id="GO:0006281">
    <property type="term" value="P:DNA repair"/>
    <property type="evidence" value="ECO:0007669"/>
    <property type="project" value="InterPro"/>
</dbReference>
<keyword evidence="4" id="KW-1185">Reference proteome</keyword>
<dbReference type="Pfam" id="PF12836">
    <property type="entry name" value="HHH_3"/>
    <property type="match status" value="1"/>
</dbReference>
<dbReference type="RefSeq" id="WP_284217129.1">
    <property type="nucleotide sequence ID" value="NZ_BSOT01000005.1"/>
</dbReference>
<dbReference type="NCBIfam" id="TIGR00426">
    <property type="entry name" value="competence protein ComEA helix-hairpin-helix repeat region"/>
    <property type="match status" value="1"/>
</dbReference>
<dbReference type="InterPro" id="IPR004509">
    <property type="entry name" value="Competence_ComEA_HhH"/>
</dbReference>
<dbReference type="GO" id="GO:0015628">
    <property type="term" value="P:protein secretion by the type II secretion system"/>
    <property type="evidence" value="ECO:0007669"/>
    <property type="project" value="TreeGrafter"/>
</dbReference>
<accession>A0AA37SW87</accession>
<evidence type="ECO:0000313" key="3">
    <source>
        <dbReference type="EMBL" id="GLR70851.1"/>
    </source>
</evidence>
<dbReference type="PANTHER" id="PTHR21180:SF32">
    <property type="entry name" value="ENDONUCLEASE_EXONUCLEASE_PHOSPHATASE FAMILY DOMAIN-CONTAINING PROTEIN 1"/>
    <property type="match status" value="1"/>
</dbReference>
<reference evidence="3" key="1">
    <citation type="journal article" date="2014" name="Int. J. Syst. Evol. Microbiol.">
        <title>Complete genome sequence of Corynebacterium casei LMG S-19264T (=DSM 44701T), isolated from a smear-ripened cheese.</title>
        <authorList>
            <consortium name="US DOE Joint Genome Institute (JGI-PGF)"/>
            <person name="Walter F."/>
            <person name="Albersmeier A."/>
            <person name="Kalinowski J."/>
            <person name="Ruckert C."/>
        </authorList>
    </citation>
    <scope>NUCLEOTIDE SEQUENCE</scope>
    <source>
        <strain evidence="3">NBRC 110023</strain>
    </source>
</reference>
<sequence>MKLTTWITLLIFASSALIFSQAVAFEKNESGIIERVQFIDINKADADTLMSLPGIGRKKAEAIVAYRELNGAFTSKEELVNVKGIGKKMMQKVSDKIRI</sequence>
<feature type="domain" description="Helix-hairpin-helix DNA-binding motif class 1" evidence="2">
    <location>
        <begin position="77"/>
        <end position="96"/>
    </location>
</feature>
<comment type="caution">
    <text evidence="3">The sequence shown here is derived from an EMBL/GenBank/DDBJ whole genome shotgun (WGS) entry which is preliminary data.</text>
</comment>
<organism evidence="3 4">
    <name type="scientific">Agaribacter marinus</name>
    <dbReference type="NCBI Taxonomy" id="1431249"/>
    <lineage>
        <taxon>Bacteria</taxon>
        <taxon>Pseudomonadati</taxon>
        <taxon>Pseudomonadota</taxon>
        <taxon>Gammaproteobacteria</taxon>
        <taxon>Alteromonadales</taxon>
        <taxon>Alteromonadaceae</taxon>
        <taxon>Agaribacter</taxon>
    </lineage>
</organism>
<dbReference type="GO" id="GO:0015627">
    <property type="term" value="C:type II protein secretion system complex"/>
    <property type="evidence" value="ECO:0007669"/>
    <property type="project" value="TreeGrafter"/>
</dbReference>
<evidence type="ECO:0000313" key="4">
    <source>
        <dbReference type="Proteomes" id="UP001156601"/>
    </source>
</evidence>
<keyword evidence="1" id="KW-0732">Signal</keyword>
<dbReference type="PANTHER" id="PTHR21180">
    <property type="entry name" value="ENDONUCLEASE/EXONUCLEASE/PHOSPHATASE FAMILY DOMAIN-CONTAINING PROTEIN 1"/>
    <property type="match status" value="1"/>
</dbReference>
<dbReference type="Gene3D" id="1.10.150.280">
    <property type="entry name" value="AF1531-like domain"/>
    <property type="match status" value="1"/>
</dbReference>
<feature type="chain" id="PRO_5041448559" description="Helix-hairpin-helix DNA-binding motif class 1 domain-containing protein" evidence="1">
    <location>
        <begin position="25"/>
        <end position="99"/>
    </location>
</feature>
<proteinExistence type="predicted"/>
<dbReference type="EMBL" id="BSOT01000005">
    <property type="protein sequence ID" value="GLR70851.1"/>
    <property type="molecule type" value="Genomic_DNA"/>
</dbReference>
<dbReference type="InterPro" id="IPR003583">
    <property type="entry name" value="Hlx-hairpin-Hlx_DNA-bd_motif"/>
</dbReference>
<evidence type="ECO:0000259" key="2">
    <source>
        <dbReference type="SMART" id="SM00278"/>
    </source>
</evidence>
<gene>
    <name evidence="3" type="ORF">GCM10007852_17590</name>
</gene>
<protein>
    <recommendedName>
        <fullName evidence="2">Helix-hairpin-helix DNA-binding motif class 1 domain-containing protein</fullName>
    </recommendedName>
</protein>
<feature type="signal peptide" evidence="1">
    <location>
        <begin position="1"/>
        <end position="24"/>
    </location>
</feature>
<dbReference type="SMART" id="SM00278">
    <property type="entry name" value="HhH1"/>
    <property type="match status" value="2"/>
</dbReference>
<feature type="domain" description="Helix-hairpin-helix DNA-binding motif class 1" evidence="2">
    <location>
        <begin position="47"/>
        <end position="66"/>
    </location>
</feature>
<reference evidence="3" key="2">
    <citation type="submission" date="2023-01" db="EMBL/GenBank/DDBJ databases">
        <title>Draft genome sequence of Agaribacter marinus strain NBRC 110023.</title>
        <authorList>
            <person name="Sun Q."/>
            <person name="Mori K."/>
        </authorList>
    </citation>
    <scope>NUCLEOTIDE SEQUENCE</scope>
    <source>
        <strain evidence="3">NBRC 110023</strain>
    </source>
</reference>
<evidence type="ECO:0000256" key="1">
    <source>
        <dbReference type="SAM" id="SignalP"/>
    </source>
</evidence>
<dbReference type="InterPro" id="IPR010994">
    <property type="entry name" value="RuvA_2-like"/>
</dbReference>
<dbReference type="Proteomes" id="UP001156601">
    <property type="component" value="Unassembled WGS sequence"/>
</dbReference>
<dbReference type="SUPFAM" id="SSF47781">
    <property type="entry name" value="RuvA domain 2-like"/>
    <property type="match status" value="1"/>
</dbReference>
<dbReference type="AlphaFoldDB" id="A0AA37SW87"/>
<dbReference type="GO" id="GO:0003677">
    <property type="term" value="F:DNA binding"/>
    <property type="evidence" value="ECO:0007669"/>
    <property type="project" value="InterPro"/>
</dbReference>
<dbReference type="InterPro" id="IPR051675">
    <property type="entry name" value="Endo/Exo/Phosphatase_dom_1"/>
</dbReference>